<proteinExistence type="predicted"/>
<feature type="domain" description="Helix-turn-helix" evidence="1">
    <location>
        <begin position="70"/>
        <end position="116"/>
    </location>
</feature>
<keyword evidence="3" id="KW-1185">Reference proteome</keyword>
<dbReference type="AlphaFoldDB" id="A0A1T3MML8"/>
<dbReference type="Proteomes" id="UP000190813">
    <property type="component" value="Unassembled WGS sequence"/>
</dbReference>
<dbReference type="NCBIfam" id="TIGR01764">
    <property type="entry name" value="excise"/>
    <property type="match status" value="1"/>
</dbReference>
<sequence length="189" mass="21619">MGFSKLKIPRICEHCGNAFEAKTVTTSFCSKACANKSGKERRKRAKEEEYRLTILQESVAKIADIQTRPYITVSEAVVLYGISRDTIHRLIKDKKLPATNMGQRLTRVSRVHIEAMFSLVPLPEKESIEPVKMNYELNECYTLNEVSEKYNANASTVSKVIRRYSIPKRQVGNFVYVPKELIDKVFAKI</sequence>
<dbReference type="RefSeq" id="WP_078771508.1">
    <property type="nucleotide sequence ID" value="NZ_MAHX01000013.1"/>
</dbReference>
<comment type="caution">
    <text evidence="2">The sequence shown here is derived from an EMBL/GenBank/DDBJ whole genome shotgun (WGS) entry which is preliminary data.</text>
</comment>
<organism evidence="2 3">
    <name type="scientific">Elizabethkingia occulta</name>
    <dbReference type="NCBI Taxonomy" id="1867263"/>
    <lineage>
        <taxon>Bacteria</taxon>
        <taxon>Pseudomonadati</taxon>
        <taxon>Bacteroidota</taxon>
        <taxon>Flavobacteriia</taxon>
        <taxon>Flavobacteriales</taxon>
        <taxon>Weeksellaceae</taxon>
        <taxon>Elizabethkingia</taxon>
    </lineage>
</organism>
<accession>A0A1T3MML8</accession>
<dbReference type="InterPro" id="IPR041657">
    <property type="entry name" value="HTH_17"/>
</dbReference>
<dbReference type="EMBL" id="MAHX01000013">
    <property type="protein sequence ID" value="OPC65912.1"/>
    <property type="molecule type" value="Genomic_DNA"/>
</dbReference>
<evidence type="ECO:0000313" key="3">
    <source>
        <dbReference type="Proteomes" id="UP000190813"/>
    </source>
</evidence>
<evidence type="ECO:0000259" key="1">
    <source>
        <dbReference type="Pfam" id="PF12728"/>
    </source>
</evidence>
<name>A0A1T3MML8_9FLAO</name>
<gene>
    <name evidence="2" type="ORF">BAZ10_01360</name>
</gene>
<evidence type="ECO:0000313" key="2">
    <source>
        <dbReference type="EMBL" id="OPC65912.1"/>
    </source>
</evidence>
<reference evidence="2 3" key="1">
    <citation type="submission" date="2016-06" db="EMBL/GenBank/DDBJ databases">
        <title>Revisiting the taxonomy of the Elizabethkingia Genus based on Whole-Genome Sequencing, Optical Mapping, and MALDI-TOF.</title>
        <authorList>
            <person name="Nicholson A.C."/>
        </authorList>
    </citation>
    <scope>NUCLEOTIDE SEQUENCE [LARGE SCALE GENOMIC DNA]</scope>
    <source>
        <strain evidence="2 3">G4070</strain>
    </source>
</reference>
<protein>
    <submittedName>
        <fullName evidence="2">Excisionase</fullName>
    </submittedName>
</protein>
<dbReference type="GO" id="GO:0003677">
    <property type="term" value="F:DNA binding"/>
    <property type="evidence" value="ECO:0007669"/>
    <property type="project" value="InterPro"/>
</dbReference>
<dbReference type="Pfam" id="PF12728">
    <property type="entry name" value="HTH_17"/>
    <property type="match status" value="1"/>
</dbReference>
<dbReference type="InterPro" id="IPR010093">
    <property type="entry name" value="SinI_DNA-bd"/>
</dbReference>